<dbReference type="FunFam" id="3.20.20.80:FF:000120">
    <property type="entry name" value="Alpha-amylase A"/>
    <property type="match status" value="1"/>
</dbReference>
<organism evidence="18 19">
    <name type="scientific">Aspergillus mulundensis</name>
    <dbReference type="NCBI Taxonomy" id="1810919"/>
    <lineage>
        <taxon>Eukaryota</taxon>
        <taxon>Fungi</taxon>
        <taxon>Dikarya</taxon>
        <taxon>Ascomycota</taxon>
        <taxon>Pezizomycotina</taxon>
        <taxon>Eurotiomycetes</taxon>
        <taxon>Eurotiomycetidae</taxon>
        <taxon>Eurotiales</taxon>
        <taxon>Aspergillaceae</taxon>
        <taxon>Aspergillus</taxon>
        <taxon>Aspergillus subgen. Nidulantes</taxon>
    </lineage>
</organism>
<feature type="signal peptide" evidence="16">
    <location>
        <begin position="1"/>
        <end position="19"/>
    </location>
</feature>
<comment type="caution">
    <text evidence="18">The sequence shown here is derived from an EMBL/GenBank/DDBJ whole genome shotgun (WGS) entry which is preliminary data.</text>
</comment>
<dbReference type="Pfam" id="PF09260">
    <property type="entry name" value="A_amylase_dom_C"/>
    <property type="match status" value="1"/>
</dbReference>
<evidence type="ECO:0000256" key="3">
    <source>
        <dbReference type="ARBA" id="ARBA00008061"/>
    </source>
</evidence>
<dbReference type="PANTHER" id="PTHR10357:SF218">
    <property type="entry name" value="ALPHA-AMYLASE"/>
    <property type="match status" value="1"/>
</dbReference>
<evidence type="ECO:0000256" key="5">
    <source>
        <dbReference type="ARBA" id="ARBA00022723"/>
    </source>
</evidence>
<feature type="site" description="Transition state stabilizer" evidence="13">
    <location>
        <position position="319"/>
    </location>
</feature>
<evidence type="ECO:0000313" key="18">
    <source>
        <dbReference type="EMBL" id="RDW57573.1"/>
    </source>
</evidence>
<comment type="similarity">
    <text evidence="3">Belongs to the glycosyl hydrolase 13 family.</text>
</comment>
<keyword evidence="16" id="KW-0732">Signal</keyword>
<keyword evidence="11" id="KW-0326">Glycosidase</keyword>
<feature type="disulfide bond" evidence="14">
    <location>
        <begin position="49"/>
        <end position="57"/>
    </location>
</feature>
<dbReference type="SUPFAM" id="SSF51011">
    <property type="entry name" value="Glycosyl hydrolase domain"/>
    <property type="match status" value="1"/>
</dbReference>
<reference evidence="18 19" key="1">
    <citation type="journal article" date="2018" name="IMA Fungus">
        <title>IMA Genome-F 9: Draft genome sequence of Annulohypoxylon stygium, Aspergillus mulundensis, Berkeleyomyces basicola (syn. Thielaviopsis basicola), Ceratocystis smalleyi, two Cercospora beticola strains, Coleophoma cylindrospora, Fusarium fracticaudum, Phialophora cf. hyalina, and Morchella septimelata.</title>
        <authorList>
            <person name="Wingfield B.D."/>
            <person name="Bills G.F."/>
            <person name="Dong Y."/>
            <person name="Huang W."/>
            <person name="Nel W.J."/>
            <person name="Swalarsk-Parry B.S."/>
            <person name="Vaghefi N."/>
            <person name="Wilken P.M."/>
            <person name="An Z."/>
            <person name="de Beer Z.W."/>
            <person name="De Vos L."/>
            <person name="Chen L."/>
            <person name="Duong T.A."/>
            <person name="Gao Y."/>
            <person name="Hammerbacher A."/>
            <person name="Kikkert J.R."/>
            <person name="Li Y."/>
            <person name="Li H."/>
            <person name="Li K."/>
            <person name="Li Q."/>
            <person name="Liu X."/>
            <person name="Ma X."/>
            <person name="Naidoo K."/>
            <person name="Pethybridge S.J."/>
            <person name="Sun J."/>
            <person name="Steenkamp E.T."/>
            <person name="van der Nest M.A."/>
            <person name="van Wyk S."/>
            <person name="Wingfield M.J."/>
            <person name="Xiong C."/>
            <person name="Yue Q."/>
            <person name="Zhang X."/>
        </authorList>
    </citation>
    <scope>NUCLEOTIDE SEQUENCE [LARGE SCALE GENOMIC DNA]</scope>
    <source>
        <strain evidence="18 19">DSM 5745</strain>
    </source>
</reference>
<dbReference type="SMART" id="SM00642">
    <property type="entry name" value="Aamy"/>
    <property type="match status" value="1"/>
</dbReference>
<dbReference type="GO" id="GO:0005509">
    <property type="term" value="F:calcium ion binding"/>
    <property type="evidence" value="ECO:0007669"/>
    <property type="project" value="InterPro"/>
</dbReference>
<keyword evidence="10" id="KW-0119">Carbohydrate metabolism</keyword>
<evidence type="ECO:0000256" key="15">
    <source>
        <dbReference type="PIRSR" id="PIRSR001024-5"/>
    </source>
</evidence>
<dbReference type="Proteomes" id="UP000256690">
    <property type="component" value="Unassembled WGS sequence"/>
</dbReference>
<keyword evidence="6" id="KW-0378">Hydrolase</keyword>
<evidence type="ECO:0000256" key="13">
    <source>
        <dbReference type="PIRSR" id="PIRSR001024-2"/>
    </source>
</evidence>
<evidence type="ECO:0000259" key="17">
    <source>
        <dbReference type="SMART" id="SM00642"/>
    </source>
</evidence>
<dbReference type="Pfam" id="PF00128">
    <property type="entry name" value="Alpha-amylase"/>
    <property type="match status" value="1"/>
</dbReference>
<dbReference type="EC" id="3.2.1.1" evidence="4"/>
<feature type="binding site" evidence="15">
    <location>
        <position position="227"/>
    </location>
    <ligand>
        <name>substrate</name>
    </ligand>
</feature>
<dbReference type="InterPro" id="IPR017853">
    <property type="entry name" value="GH"/>
</dbReference>
<keyword evidence="7" id="KW-0106">Calcium</keyword>
<evidence type="ECO:0000256" key="4">
    <source>
        <dbReference type="ARBA" id="ARBA00012595"/>
    </source>
</evidence>
<dbReference type="STRING" id="1810919.A0A3D8Q6Y3"/>
<keyword evidence="19" id="KW-1185">Reference proteome</keyword>
<dbReference type="OrthoDB" id="204980at2759"/>
<dbReference type="InterPro" id="IPR015340">
    <property type="entry name" value="A_amylase_C_dom"/>
</dbReference>
<evidence type="ECO:0000256" key="7">
    <source>
        <dbReference type="ARBA" id="ARBA00022837"/>
    </source>
</evidence>
<keyword evidence="8 14" id="KW-1015">Disulfide bond</keyword>
<evidence type="ECO:0000256" key="11">
    <source>
        <dbReference type="ARBA" id="ARBA00023295"/>
    </source>
</evidence>
<feature type="chain" id="PRO_5017568394" description="alpha-amylase" evidence="16">
    <location>
        <begin position="20"/>
        <end position="564"/>
    </location>
</feature>
<evidence type="ECO:0000256" key="6">
    <source>
        <dbReference type="ARBA" id="ARBA00022801"/>
    </source>
</evidence>
<comment type="catalytic activity">
    <reaction evidence="1">
        <text>Endohydrolysis of (1-&gt;4)-alpha-D-glucosidic linkages in polysaccharides containing three or more (1-&gt;4)-alpha-linked D-glucose units.</text>
        <dbReference type="EC" id="3.2.1.1"/>
    </reaction>
</comment>
<dbReference type="EMBL" id="PVWQ01000027">
    <property type="protein sequence ID" value="RDW57573.1"/>
    <property type="molecule type" value="Genomic_DNA"/>
</dbReference>
<dbReference type="GO" id="GO:0016052">
    <property type="term" value="P:carbohydrate catabolic process"/>
    <property type="evidence" value="ECO:0007669"/>
    <property type="project" value="InterPro"/>
</dbReference>
<dbReference type="CDD" id="cd11319">
    <property type="entry name" value="AmyAc_euk_AmyA"/>
    <property type="match status" value="1"/>
</dbReference>
<proteinExistence type="inferred from homology"/>
<dbReference type="PIRSF" id="PIRSF001024">
    <property type="entry name" value="Alph-amyl_fung"/>
    <property type="match status" value="1"/>
</dbReference>
<evidence type="ECO:0000256" key="14">
    <source>
        <dbReference type="PIRSR" id="PIRSR001024-4"/>
    </source>
</evidence>
<feature type="active site" description="Nucleophile" evidence="12">
    <location>
        <position position="229"/>
    </location>
</feature>
<feature type="binding site" evidence="15">
    <location>
        <position position="319"/>
    </location>
    <ligand>
        <name>substrate</name>
    </ligand>
</feature>
<dbReference type="InterPro" id="IPR013777">
    <property type="entry name" value="A-amylase-like"/>
</dbReference>
<protein>
    <recommendedName>
        <fullName evidence="4">alpha-amylase</fullName>
        <ecNumber evidence="4">3.2.1.1</ecNumber>
    </recommendedName>
</protein>
<feature type="disulfide bond" evidence="14">
    <location>
        <begin position="173"/>
        <end position="187"/>
    </location>
</feature>
<evidence type="ECO:0000256" key="9">
    <source>
        <dbReference type="ARBA" id="ARBA00023180"/>
    </source>
</evidence>
<dbReference type="AlphaFoldDB" id="A0A3D8Q6Y3"/>
<dbReference type="SUPFAM" id="SSF51445">
    <property type="entry name" value="(Trans)glycosidases"/>
    <property type="match status" value="1"/>
</dbReference>
<dbReference type="Gene3D" id="3.20.20.80">
    <property type="entry name" value="Glycosidases"/>
    <property type="match status" value="1"/>
</dbReference>
<feature type="binding site" evidence="15">
    <location>
        <position position="102"/>
    </location>
    <ligand>
        <name>substrate</name>
    </ligand>
</feature>
<dbReference type="Gene3D" id="2.60.40.1180">
    <property type="entry name" value="Golgi alpha-mannosidase II"/>
    <property type="match status" value="1"/>
</dbReference>
<gene>
    <name evidence="18" type="ORF">DSM5745_11468</name>
</gene>
<evidence type="ECO:0000256" key="12">
    <source>
        <dbReference type="PIRSR" id="PIRSR001024-1"/>
    </source>
</evidence>
<evidence type="ECO:0000313" key="19">
    <source>
        <dbReference type="Proteomes" id="UP000256690"/>
    </source>
</evidence>
<dbReference type="PANTHER" id="PTHR10357">
    <property type="entry name" value="ALPHA-AMYLASE FAMILY MEMBER"/>
    <property type="match status" value="1"/>
</dbReference>
<comment type="cofactor">
    <cofactor evidence="2">
        <name>Ca(2+)</name>
        <dbReference type="ChEBI" id="CHEBI:29108"/>
    </cofactor>
</comment>
<feature type="disulfide bond" evidence="14">
    <location>
        <begin position="462"/>
        <end position="497"/>
    </location>
</feature>
<evidence type="ECO:0000256" key="2">
    <source>
        <dbReference type="ARBA" id="ARBA00001913"/>
    </source>
</evidence>
<name>A0A3D8Q6Y3_9EURO</name>
<evidence type="ECO:0000256" key="10">
    <source>
        <dbReference type="ARBA" id="ARBA00023277"/>
    </source>
</evidence>
<dbReference type="InterPro" id="IPR006047">
    <property type="entry name" value="GH13_cat_dom"/>
</dbReference>
<dbReference type="InterPro" id="IPR013780">
    <property type="entry name" value="Glyco_hydro_b"/>
</dbReference>
<feature type="disulfide bond" evidence="14">
    <location>
        <begin position="263"/>
        <end position="305"/>
    </location>
</feature>
<feature type="binding site" evidence="15">
    <location>
        <position position="366"/>
    </location>
    <ligand>
        <name>substrate</name>
    </ligand>
</feature>
<evidence type="ECO:0000256" key="16">
    <source>
        <dbReference type="SAM" id="SignalP"/>
    </source>
</evidence>
<evidence type="ECO:0000256" key="8">
    <source>
        <dbReference type="ARBA" id="ARBA00023157"/>
    </source>
</evidence>
<dbReference type="RefSeq" id="XP_026597990.1">
    <property type="nucleotide sequence ID" value="XM_026753484.1"/>
</dbReference>
<evidence type="ECO:0000256" key="1">
    <source>
        <dbReference type="ARBA" id="ARBA00000548"/>
    </source>
</evidence>
<feature type="domain" description="Glycosyl hydrolase family 13 catalytic" evidence="17">
    <location>
        <begin position="32"/>
        <end position="391"/>
    </location>
</feature>
<keyword evidence="9" id="KW-0325">Glycoprotein</keyword>
<accession>A0A3D8Q6Y3</accession>
<dbReference type="GeneID" id="38121838"/>
<sequence>MLPWLYAATFVALPTSVLTANTDVWKTRSVYQTMTDRFARTDGSNTHACNLTDALYCGGTWRGTINHLDYIQGMGFDAVMISPIVKNVDKQAKYGEAYHGYWAQDMYSLNPHFGTHEDLLDLSQALHNRGMLLMVDTVINNMAYTLNGGDPASDVNYTSLNPFNDKSFYHPYCRIDDWNDYPQSQYCWTGDNVVALPDLNTEDERVQTILEMWIQEMITTYSIDGLRIDAAKHVTPDFLGEFEKAADIFMFGEVYERSVEIICGYQDNIMSSITNYPIYFALLDAFTLGDTESLPNQVETMKNRCPSVTGLTVFSENHDLPRFASLKDDINLARNILTFTLLFDGLPIVYQGQEQHFSGSTDPHNREPLWPSAYNTSSPLYSSIHTLNAIRKHAIQIDPDYYISYNTYPVYRGPSEMAFRKGREGRQIIMVLSTQGSNSGAYTIRMMNGFQPSVVVRDVLSCKTWTVNDMGELRLDMDKGEPRVLFPDSLMRGSGLCGYAGEKVGYLDFVNKTYSPGSPGSPGSEEDKESRGVVASSVCVSGGLGVLLGWGLLGLVSLAISNLL</sequence>
<dbReference type="GO" id="GO:0004556">
    <property type="term" value="F:alpha-amylase activity"/>
    <property type="evidence" value="ECO:0007669"/>
    <property type="project" value="UniProtKB-EC"/>
</dbReference>
<feature type="active site" description="Proton donor" evidence="12">
    <location>
        <position position="253"/>
    </location>
</feature>
<keyword evidence="5" id="KW-0479">Metal-binding</keyword>